<keyword evidence="2" id="KW-0472">Membrane</keyword>
<feature type="transmembrane region" description="Helical" evidence="2">
    <location>
        <begin position="142"/>
        <end position="161"/>
    </location>
</feature>
<dbReference type="EMBL" id="QKYN01000221">
    <property type="protein sequence ID" value="RAG80513.1"/>
    <property type="molecule type" value="Genomic_DNA"/>
</dbReference>
<evidence type="ECO:0000259" key="3">
    <source>
        <dbReference type="Pfam" id="PF14219"/>
    </source>
</evidence>
<sequence>MLCPSCSAASLDAYGRCQHCGYSAAPPAQPYAAYYPQPRLITPTAPAGVGLATQILMAIAGLTALIGFGANIWAYGVARTAYRTSGANVDAINAAAGVAGILLLLSLVLALATGIVFIVWFYKSANLSEILSPGRQALSPGWAIGGWFIPLGSLVLPRIVAGGVWRAAIPLAAQPVLRKPRTYLVTWWWLSFIVGQTLLFVAVSPVRGDQSSSLGAVTVAFGFSGIADLCRLTSAVLGILMIRKVTQMQQIRILQGPGSGHPFAGPLVATAPYAAYAEPVQAPFGMPAPLPHLPHLPHQAAPYGPPTGTPYAPAQPAPVSQPAPVRPEPVAENPPVELPSQSPAPAVEQLPATLVEPSEAATEVGLTDAVPSEALPSDAVPEDAVPADKPTAVLPRPQTPDDRGTVVLKAVSNDAPTDDAQDPAPAPAEPRDA</sequence>
<evidence type="ECO:0000256" key="1">
    <source>
        <dbReference type="SAM" id="MobiDB-lite"/>
    </source>
</evidence>
<keyword evidence="2" id="KW-1133">Transmembrane helix</keyword>
<organism evidence="4 5">
    <name type="scientific">Streptacidiphilus pinicola</name>
    <dbReference type="NCBI Taxonomy" id="2219663"/>
    <lineage>
        <taxon>Bacteria</taxon>
        <taxon>Bacillati</taxon>
        <taxon>Actinomycetota</taxon>
        <taxon>Actinomycetes</taxon>
        <taxon>Kitasatosporales</taxon>
        <taxon>Streptomycetaceae</taxon>
        <taxon>Streptacidiphilus</taxon>
    </lineage>
</organism>
<feature type="domain" description="DUF4328" evidence="3">
    <location>
        <begin position="89"/>
        <end position="247"/>
    </location>
</feature>
<feature type="transmembrane region" description="Helical" evidence="2">
    <location>
        <begin position="55"/>
        <end position="75"/>
    </location>
</feature>
<comment type="caution">
    <text evidence="4">The sequence shown here is derived from an EMBL/GenBank/DDBJ whole genome shotgun (WGS) entry which is preliminary data.</text>
</comment>
<reference evidence="4 5" key="1">
    <citation type="submission" date="2018-06" db="EMBL/GenBank/DDBJ databases">
        <title>Streptacidiphilus pinicola sp. nov., isolated from pine grove soil.</title>
        <authorList>
            <person name="Roh S.G."/>
            <person name="Park S."/>
            <person name="Kim M.-K."/>
            <person name="Yun B.-R."/>
            <person name="Park J."/>
            <person name="Kim M.J."/>
            <person name="Kim Y.S."/>
            <person name="Kim S.B."/>
        </authorList>
    </citation>
    <scope>NUCLEOTIDE SEQUENCE [LARGE SCALE GENOMIC DNA]</scope>
    <source>
        <strain evidence="4 5">MMS16-CNU450</strain>
    </source>
</reference>
<protein>
    <recommendedName>
        <fullName evidence="3">DUF4328 domain-containing protein</fullName>
    </recommendedName>
</protein>
<accession>A0A2X0IA27</accession>
<keyword evidence="5" id="KW-1185">Reference proteome</keyword>
<keyword evidence="2" id="KW-0812">Transmembrane</keyword>
<feature type="transmembrane region" description="Helical" evidence="2">
    <location>
        <begin position="182"/>
        <end position="203"/>
    </location>
</feature>
<evidence type="ECO:0000256" key="2">
    <source>
        <dbReference type="SAM" id="Phobius"/>
    </source>
</evidence>
<dbReference type="InterPro" id="IPR025565">
    <property type="entry name" value="DUF4328"/>
</dbReference>
<dbReference type="AlphaFoldDB" id="A0A2X0IA27"/>
<feature type="region of interest" description="Disordered" evidence="1">
    <location>
        <begin position="291"/>
        <end position="345"/>
    </location>
</feature>
<feature type="region of interest" description="Disordered" evidence="1">
    <location>
        <begin position="373"/>
        <end position="433"/>
    </location>
</feature>
<feature type="transmembrane region" description="Helical" evidence="2">
    <location>
        <begin position="215"/>
        <end position="242"/>
    </location>
</feature>
<evidence type="ECO:0000313" key="4">
    <source>
        <dbReference type="EMBL" id="RAG80513.1"/>
    </source>
</evidence>
<feature type="compositionally biased region" description="Pro residues" evidence="1">
    <location>
        <begin position="303"/>
        <end position="327"/>
    </location>
</feature>
<feature type="compositionally biased region" description="Pro residues" evidence="1">
    <location>
        <begin position="424"/>
        <end position="433"/>
    </location>
</feature>
<dbReference type="OrthoDB" id="4174975at2"/>
<dbReference type="Proteomes" id="UP000248889">
    <property type="component" value="Unassembled WGS sequence"/>
</dbReference>
<gene>
    <name evidence="4" type="ORF">DN069_37710</name>
</gene>
<feature type="transmembrane region" description="Helical" evidence="2">
    <location>
        <begin position="96"/>
        <end position="122"/>
    </location>
</feature>
<evidence type="ECO:0000313" key="5">
    <source>
        <dbReference type="Proteomes" id="UP000248889"/>
    </source>
</evidence>
<proteinExistence type="predicted"/>
<dbReference type="RefSeq" id="WP_111507767.1">
    <property type="nucleotide sequence ID" value="NZ_QKYN01000221.1"/>
</dbReference>
<dbReference type="Pfam" id="PF14219">
    <property type="entry name" value="DUF4328"/>
    <property type="match status" value="1"/>
</dbReference>
<name>A0A2X0IA27_9ACTN</name>